<dbReference type="SFLD" id="SFLDS00019">
    <property type="entry name" value="Glutathione_Transferase_(cytos"/>
    <property type="match status" value="1"/>
</dbReference>
<dbReference type="SUPFAM" id="SSF47616">
    <property type="entry name" value="GST C-terminal domain-like"/>
    <property type="match status" value="1"/>
</dbReference>
<dbReference type="Gene3D" id="3.40.30.10">
    <property type="entry name" value="Glutaredoxin"/>
    <property type="match status" value="1"/>
</dbReference>
<dbReference type="InterPro" id="IPR010987">
    <property type="entry name" value="Glutathione-S-Trfase_C-like"/>
</dbReference>
<reference evidence="4" key="1">
    <citation type="journal article" date="2019" name="Int. J. Syst. Evol. Microbiol.">
        <title>The Global Catalogue of Microorganisms (GCM) 10K type strain sequencing project: providing services to taxonomists for standard genome sequencing and annotation.</title>
        <authorList>
            <consortium name="The Broad Institute Genomics Platform"/>
            <consortium name="The Broad Institute Genome Sequencing Center for Infectious Disease"/>
            <person name="Wu L."/>
            <person name="Ma J."/>
        </authorList>
    </citation>
    <scope>NUCLEOTIDE SEQUENCE [LARGE SCALE GENOMIC DNA]</scope>
    <source>
        <strain evidence="4">TISTR 2562</strain>
    </source>
</reference>
<dbReference type="InterPro" id="IPR036249">
    <property type="entry name" value="Thioredoxin-like_sf"/>
</dbReference>
<dbReference type="EMBL" id="JBHUMP010000015">
    <property type="protein sequence ID" value="MFD2740924.1"/>
    <property type="molecule type" value="Genomic_DNA"/>
</dbReference>
<dbReference type="CDD" id="cd03057">
    <property type="entry name" value="GST_N_Beta"/>
    <property type="match status" value="1"/>
</dbReference>
<evidence type="ECO:0000313" key="3">
    <source>
        <dbReference type="EMBL" id="MFD2740924.1"/>
    </source>
</evidence>
<dbReference type="InterPro" id="IPR040079">
    <property type="entry name" value="Glutathione_S-Trfase"/>
</dbReference>
<dbReference type="SUPFAM" id="SSF52833">
    <property type="entry name" value="Thioredoxin-like"/>
    <property type="match status" value="1"/>
</dbReference>
<dbReference type="InterPro" id="IPR036282">
    <property type="entry name" value="Glutathione-S-Trfase_C_sf"/>
</dbReference>
<dbReference type="Gene3D" id="1.20.1050.10">
    <property type="match status" value="1"/>
</dbReference>
<accession>A0ABW5U595</accession>
<sequence length="207" mass="22960">MPTLYTMPGTCSLAPNIAVAWLDAPVEVHTMAYGDHKKDDYLAINDKGKVPALRFEDGDVLTEAAAILNWLGAAHGGEGYARDTVLGWKEAEALSYMTSEVHAAYGGHFGPQNFAESDAAIDEVKRKTYEKLDTHYRRMDGILSGNGDWYLGKRSFADTFLYVLTRWIDQTPLSLDDYPALKKHIGRMEADAGVQLALKRQDMEPMG</sequence>
<evidence type="ECO:0000259" key="1">
    <source>
        <dbReference type="PROSITE" id="PS50404"/>
    </source>
</evidence>
<comment type="caution">
    <text evidence="3">The sequence shown here is derived from an EMBL/GenBank/DDBJ whole genome shotgun (WGS) entry which is preliminary data.</text>
</comment>
<dbReference type="InterPro" id="IPR004045">
    <property type="entry name" value="Glutathione_S-Trfase_N"/>
</dbReference>
<dbReference type="Pfam" id="PF00043">
    <property type="entry name" value="GST_C"/>
    <property type="match status" value="1"/>
</dbReference>
<dbReference type="PANTHER" id="PTHR44051:SF8">
    <property type="entry name" value="GLUTATHIONE S-TRANSFERASE GSTA"/>
    <property type="match status" value="1"/>
</dbReference>
<proteinExistence type="predicted"/>
<keyword evidence="4" id="KW-1185">Reference proteome</keyword>
<dbReference type="InterPro" id="IPR004046">
    <property type="entry name" value="GST_C"/>
</dbReference>
<dbReference type="Proteomes" id="UP001597474">
    <property type="component" value="Unassembled WGS sequence"/>
</dbReference>
<protein>
    <submittedName>
        <fullName evidence="3">Glutathione S-transferase family protein</fullName>
    </submittedName>
</protein>
<dbReference type="PANTHER" id="PTHR44051">
    <property type="entry name" value="GLUTATHIONE S-TRANSFERASE-RELATED"/>
    <property type="match status" value="1"/>
</dbReference>
<dbReference type="PROSITE" id="PS50404">
    <property type="entry name" value="GST_NTER"/>
    <property type="match status" value="1"/>
</dbReference>
<dbReference type="CDD" id="cd03188">
    <property type="entry name" value="GST_C_Beta"/>
    <property type="match status" value="1"/>
</dbReference>
<feature type="domain" description="GST N-terminal" evidence="1">
    <location>
        <begin position="1"/>
        <end position="79"/>
    </location>
</feature>
<name>A0ABW5U595_9RHOB</name>
<dbReference type="Pfam" id="PF13417">
    <property type="entry name" value="GST_N_3"/>
    <property type="match status" value="1"/>
</dbReference>
<evidence type="ECO:0000313" key="4">
    <source>
        <dbReference type="Proteomes" id="UP001597474"/>
    </source>
</evidence>
<evidence type="ECO:0000259" key="2">
    <source>
        <dbReference type="PROSITE" id="PS50405"/>
    </source>
</evidence>
<feature type="domain" description="GST C-terminal" evidence="2">
    <location>
        <begin position="86"/>
        <end position="207"/>
    </location>
</feature>
<gene>
    <name evidence="3" type="ORF">ACFSUD_15170</name>
</gene>
<dbReference type="PROSITE" id="PS50405">
    <property type="entry name" value="GST_CTER"/>
    <property type="match status" value="1"/>
</dbReference>
<dbReference type="RefSeq" id="WP_386375351.1">
    <property type="nucleotide sequence ID" value="NZ_JBHUMP010000015.1"/>
</dbReference>
<organism evidence="3 4">
    <name type="scientific">Sulfitobacter aestuarii</name>
    <dbReference type="NCBI Taxonomy" id="2161676"/>
    <lineage>
        <taxon>Bacteria</taxon>
        <taxon>Pseudomonadati</taxon>
        <taxon>Pseudomonadota</taxon>
        <taxon>Alphaproteobacteria</taxon>
        <taxon>Rhodobacterales</taxon>
        <taxon>Roseobacteraceae</taxon>
        <taxon>Sulfitobacter</taxon>
    </lineage>
</organism>